<evidence type="ECO:0000313" key="3">
    <source>
        <dbReference type="Proteomes" id="UP000232003"/>
    </source>
</evidence>
<keyword evidence="1" id="KW-1133">Transmembrane helix</keyword>
<keyword evidence="3" id="KW-1185">Reference proteome</keyword>
<accession>A0A2K8SLJ7</accession>
<gene>
    <name evidence="2" type="ORF">COO91_02217</name>
</gene>
<reference evidence="2 3" key="1">
    <citation type="submission" date="2017-11" db="EMBL/GenBank/DDBJ databases">
        <title>Complete genome of a free-living desiccation-tolerant cyanobacterium and its photosynthetic adaptation to extreme terrestrial habitat.</title>
        <authorList>
            <person name="Shang J."/>
        </authorList>
    </citation>
    <scope>NUCLEOTIDE SEQUENCE [LARGE SCALE GENOMIC DNA]</scope>
    <source>
        <strain evidence="2 3">CCNUN1</strain>
    </source>
</reference>
<dbReference type="KEGG" id="nfl:COO91_02217"/>
<evidence type="ECO:0000313" key="2">
    <source>
        <dbReference type="EMBL" id="AUB36311.1"/>
    </source>
</evidence>
<feature type="transmembrane region" description="Helical" evidence="1">
    <location>
        <begin position="12"/>
        <end position="38"/>
    </location>
</feature>
<dbReference type="Proteomes" id="UP000232003">
    <property type="component" value="Chromosome"/>
</dbReference>
<name>A0A2K8SLJ7_9NOSO</name>
<organism evidence="2 3">
    <name type="scientific">Nostoc flagelliforme CCNUN1</name>
    <dbReference type="NCBI Taxonomy" id="2038116"/>
    <lineage>
        <taxon>Bacteria</taxon>
        <taxon>Bacillati</taxon>
        <taxon>Cyanobacteriota</taxon>
        <taxon>Cyanophyceae</taxon>
        <taxon>Nostocales</taxon>
        <taxon>Nostocaceae</taxon>
        <taxon>Nostoc</taxon>
    </lineage>
</organism>
<proteinExistence type="predicted"/>
<keyword evidence="1" id="KW-0812">Transmembrane</keyword>
<evidence type="ECO:0000256" key="1">
    <source>
        <dbReference type="SAM" id="Phobius"/>
    </source>
</evidence>
<dbReference type="AlphaFoldDB" id="A0A2K8SLJ7"/>
<keyword evidence="1" id="KW-0472">Membrane</keyword>
<dbReference type="EMBL" id="CP024785">
    <property type="protein sequence ID" value="AUB36311.1"/>
    <property type="molecule type" value="Genomic_DNA"/>
</dbReference>
<sequence>MAEVCLPLTRGKILLLVWLIEMVLGFTPCFTVAMSFALEGNLVKW</sequence>
<protein>
    <submittedName>
        <fullName evidence="2">Uncharacterized protein</fullName>
    </submittedName>
</protein>